<evidence type="ECO:0000256" key="1">
    <source>
        <dbReference type="SAM" id="Phobius"/>
    </source>
</evidence>
<proteinExistence type="predicted"/>
<dbReference type="AlphaFoldDB" id="A0A3G3JXI1"/>
<keyword evidence="1" id="KW-0812">Transmembrane</keyword>
<name>A0A3G3JXI1_9BACL</name>
<dbReference type="EMBL" id="CP033433">
    <property type="protein sequence ID" value="AYQ72219.1"/>
    <property type="molecule type" value="Genomic_DNA"/>
</dbReference>
<dbReference type="PANTHER" id="PTHR14969">
    <property type="entry name" value="SPHINGOSINE-1-PHOSPHATE PHOSPHOHYDROLASE"/>
    <property type="match status" value="1"/>
</dbReference>
<dbReference type="GO" id="GO:0050380">
    <property type="term" value="F:undecaprenyl-diphosphatase activity"/>
    <property type="evidence" value="ECO:0007669"/>
    <property type="project" value="InterPro"/>
</dbReference>
<dbReference type="InterPro" id="IPR036938">
    <property type="entry name" value="PAP2/HPO_sf"/>
</dbReference>
<feature type="transmembrane region" description="Helical" evidence="1">
    <location>
        <begin position="122"/>
        <end position="140"/>
    </location>
</feature>
<keyword evidence="1" id="KW-0472">Membrane</keyword>
<organism evidence="3 4">
    <name type="scientific">Cohnella candidum</name>
    <dbReference type="NCBI Taxonomy" id="2674991"/>
    <lineage>
        <taxon>Bacteria</taxon>
        <taxon>Bacillati</taxon>
        <taxon>Bacillota</taxon>
        <taxon>Bacilli</taxon>
        <taxon>Bacillales</taxon>
        <taxon>Paenibacillaceae</taxon>
        <taxon>Cohnella</taxon>
    </lineage>
</organism>
<accession>A0A3G3JXI1</accession>
<evidence type="ECO:0000313" key="4">
    <source>
        <dbReference type="Proteomes" id="UP000269097"/>
    </source>
</evidence>
<dbReference type="PANTHER" id="PTHR14969:SF58">
    <property type="entry name" value="UNDECAPRENYL-DIPHOSPHATASE BCRC"/>
    <property type="match status" value="1"/>
</dbReference>
<keyword evidence="4" id="KW-1185">Reference proteome</keyword>
<dbReference type="SMART" id="SM00014">
    <property type="entry name" value="acidPPc"/>
    <property type="match status" value="1"/>
</dbReference>
<gene>
    <name evidence="3" type="ORF">EAV92_06325</name>
</gene>
<dbReference type="InterPro" id="IPR000326">
    <property type="entry name" value="PAP2/HPO"/>
</dbReference>
<feature type="transmembrane region" description="Helical" evidence="1">
    <location>
        <begin position="30"/>
        <end position="45"/>
    </location>
</feature>
<dbReference type="CDD" id="cd03385">
    <property type="entry name" value="PAP2_BcrC_like"/>
    <property type="match status" value="1"/>
</dbReference>
<dbReference type="InterPro" id="IPR033879">
    <property type="entry name" value="UPP_Pase"/>
</dbReference>
<protein>
    <submittedName>
        <fullName evidence="3">Undecaprenyl-diphosphatase</fullName>
    </submittedName>
</protein>
<feature type="domain" description="Phosphatidic acid phosphatase type 2/haloperoxidase" evidence="2">
    <location>
        <begin position="54"/>
        <end position="161"/>
    </location>
</feature>
<dbReference type="SUPFAM" id="SSF48317">
    <property type="entry name" value="Acid phosphatase/Vanadium-dependent haloperoxidase"/>
    <property type="match status" value="1"/>
</dbReference>
<dbReference type="Proteomes" id="UP000269097">
    <property type="component" value="Chromosome"/>
</dbReference>
<reference evidence="3 4" key="1">
    <citation type="submission" date="2018-10" db="EMBL/GenBank/DDBJ databases">
        <title>Genome Sequence of Cohnella sp.</title>
        <authorList>
            <person name="Srinivasan S."/>
            <person name="Kim M.K."/>
        </authorList>
    </citation>
    <scope>NUCLEOTIDE SEQUENCE [LARGE SCALE GENOMIC DNA]</scope>
    <source>
        <strain evidence="3 4">18JY8-7</strain>
    </source>
</reference>
<dbReference type="KEGG" id="coh:EAV92_06325"/>
<keyword evidence="1" id="KW-1133">Transmembrane helix</keyword>
<sequence>MNYTLFQLINGVAGRFDGIDDIMEFCAQDLIWVMLALLALLWLTGKTANQKLVFFSCLSAAVSLLIAGLVISPEVGHARPFVDHAVHQLIPHAPDASFPSDHSTFAFSVAFVLLFARRKTGWLMLALAAVTGFARVYVGVHYPGDILGAMALSLVVSYGVWKTSGRLDALPNFFIRVYRKLTSRLSFLPHP</sequence>
<dbReference type="GO" id="GO:0005886">
    <property type="term" value="C:plasma membrane"/>
    <property type="evidence" value="ECO:0007669"/>
    <property type="project" value="InterPro"/>
</dbReference>
<dbReference type="RefSeq" id="WP_123040279.1">
    <property type="nucleotide sequence ID" value="NZ_CP033433.1"/>
</dbReference>
<evidence type="ECO:0000259" key="2">
    <source>
        <dbReference type="SMART" id="SM00014"/>
    </source>
</evidence>
<dbReference type="Gene3D" id="1.20.144.10">
    <property type="entry name" value="Phosphatidic acid phosphatase type 2/haloperoxidase"/>
    <property type="match status" value="1"/>
</dbReference>
<dbReference type="Pfam" id="PF01569">
    <property type="entry name" value="PAP2"/>
    <property type="match status" value="1"/>
</dbReference>
<feature type="transmembrane region" description="Helical" evidence="1">
    <location>
        <begin position="52"/>
        <end position="71"/>
    </location>
</feature>
<evidence type="ECO:0000313" key="3">
    <source>
        <dbReference type="EMBL" id="AYQ72219.1"/>
    </source>
</evidence>
<feature type="transmembrane region" description="Helical" evidence="1">
    <location>
        <begin position="96"/>
        <end position="115"/>
    </location>
</feature>